<dbReference type="EMBL" id="BMWP01000013">
    <property type="protein sequence ID" value="GGW36392.1"/>
    <property type="molecule type" value="Genomic_DNA"/>
</dbReference>
<reference evidence="2" key="1">
    <citation type="journal article" date="2014" name="Int. J. Syst. Evol. Microbiol.">
        <title>Complete genome sequence of Corynebacterium casei LMG S-19264T (=DSM 44701T), isolated from a smear-ripened cheese.</title>
        <authorList>
            <consortium name="US DOE Joint Genome Institute (JGI-PGF)"/>
            <person name="Walter F."/>
            <person name="Albersmeier A."/>
            <person name="Kalinowski J."/>
            <person name="Ruckert C."/>
        </authorList>
    </citation>
    <scope>NUCLEOTIDE SEQUENCE</scope>
    <source>
        <strain evidence="2">KCTC 12113</strain>
    </source>
</reference>
<dbReference type="PANTHER" id="PTHR34819:SF3">
    <property type="entry name" value="CELL SURFACE PROTEIN"/>
    <property type="match status" value="1"/>
</dbReference>
<evidence type="ECO:0000259" key="1">
    <source>
        <dbReference type="Pfam" id="PF01345"/>
    </source>
</evidence>
<comment type="caution">
    <text evidence="2">The sequence shown here is derived from an EMBL/GenBank/DDBJ whole genome shotgun (WGS) entry which is preliminary data.</text>
</comment>
<proteinExistence type="predicted"/>
<dbReference type="NCBIfam" id="TIGR01451">
    <property type="entry name" value="B_ant_repeat"/>
    <property type="match status" value="2"/>
</dbReference>
<reference evidence="2" key="2">
    <citation type="submission" date="2020-09" db="EMBL/GenBank/DDBJ databases">
        <authorList>
            <person name="Sun Q."/>
            <person name="Kim S."/>
        </authorList>
    </citation>
    <scope>NUCLEOTIDE SEQUENCE</scope>
    <source>
        <strain evidence="2">KCTC 12113</strain>
    </source>
</reference>
<evidence type="ECO:0000313" key="3">
    <source>
        <dbReference type="Proteomes" id="UP000634668"/>
    </source>
</evidence>
<dbReference type="PANTHER" id="PTHR34819">
    <property type="entry name" value="LARGE CYSTEINE-RICH PERIPLASMIC PROTEIN OMCB"/>
    <property type="match status" value="1"/>
</dbReference>
<dbReference type="InterPro" id="IPR001434">
    <property type="entry name" value="OmcB-like_DUF11"/>
</dbReference>
<sequence length="2205" mass="235354">MPEQSFAQTKVMANEVTYTSPNDKMTSLLGCGSLGLGSCYAPTVENSKNVLADDYSYARLLASPGLLAGLGSYKGVIELKFAQTLPADTWSYVRMEGDSNLFKALLGGSLGNVLGGVLGAVIAGNQEIVIGARMGNNSILSHSSTLGFGTDRVKLMQDRAGNNYLAIRPASDYDRLHISNQIGSLLGVGNEKTLNIYNAFYYESNGGDCGRPFATSFDGSGGIGLEVADLNDQHLGDAIDNNLNTFSRLKSSSVLDVNVAKSLSQYFYFPTTSAETTTANIKLALGSGGLVNTDLLGAIEIVFYDDNIIVSRRSLQSSLLNNTNALGLLDNGNPVTLTFAPGKSFDRIAIKLNSPVGVNVLGNGVKIYDVQRYNDAASCANPEITAQPAPTKNPFEDPTCANGLIAFDNVDFAQRAVDGNNESFATLFADSGNLLVSEPTAGFIEMDLGQTVPANKTTYVRINYDEDVLNRLLGGSLGKLVGDLANNLLLGNQYFEVEAKNDNTNVLTAISSDAFEGTSNGVVTLVQDNIGRYYIAITPNAAYNRVRITNHVGALLATGKKASLDVYNACFETGTDPCFPANFTSYRGGGVGLNVGNISSVGVTNAYRAINENSSDYSEINLGLAGLLAHVYQTVYFSQPSQAGDKVKIKIALEPSSALSLDVLGRYQIKFFNGNTQVGNDKTLESGLINNLDLLALFGSGGIVELEYEPGGTFDRVDIGAESIASVNVAAEPLRLYSVERYGDACPLTPTPFPFEEPSCSTTLIDAQNADNVQNLFDDDFDSYATLKSGAGILFGLGNKYEGFVEMGYDQPMPAGTTSYIRIDFEETILDRLVGGSLGNVVSGLLDNLILGDHFFRVDVKNVNRDIIHTASSNQASAGGNGSIRVVQDAAGRYYIAVTPIADYQSVRVTDATNSALGLLAQPNIMNVYGMCTDMVTDPCLGPFATSYEYEGLSLSVNDLGEAGVTNMSYAIDDNTTNYSEISNGTLGIGASTKQWIYFNSVSNADEVAIIKFKTAGGGVDLDLIGGLEIKAYLGNNEVAKVDFQNGIVNGVNVLNLLNNGDLVELPLQPGKSFDRISVGIKTLVQASVFPPLQLYDVERCADSYLAWKSYKVNEDQNITSVKGGEEVTYTVHIENKGTNDMIDFIVEDGLPEHTTYVANSGGVYDANTNTVRFDNVDIAAGTVASVSFKVLVEEDLTSVQKLSNIAIVKQDANHPGQQTYPPLDNTNPAAPNTNTVPGTDIPVDAVYDFTVGKTGESDGVNSNQAEVGDNITYTITIDNTGNNDLINVSVRDVLQNIVPSEVTIVDNGGGTVNGNEIDFTIPKLNVGAKAVIIVVTSVVDIPASDIIGNKVMVEFTTPDNTLVNKEVEFEMASACIEIDASAIELTSDTTEVFCPGTPVTLSANLSATAPLLDNPVFKWYENSDLTDTPQVGQNITVSPTSSTTFYVTIEDVGYCFTGAAAKVEVSVLPIAVADDIVLDAPSEVCQNTEVTFSASLSPAAPVITNAVFKWYTDQDLTNLVHEGEAFNVIASSDLVGTHTLYVTVEGDSVCPNTIGTATEHTITVNLTPELTINGSQAFSVVKDMPFLLPSVTSNNSNATLQWYNYENNTINGREQQQLSTPGVYTYTVIAKLDGCTVVESFIVTVFDKDSCPPTLQRVYATEDGGWGSIITGGVSKTENAVDGNPKTHSTITTGLGLLGIGTTWQNIEFDHVVPAGTPVTVKLGKEYSGLMLAGGLSVVGLHENGNAIGVIKTVAGGLLDLLVADNVLEFTFVPSTSSGPKPYKGVRISQGSLIGVAQISKVYGAYYSKSGALECAPIATDTNKDVLDVLHGVEDIGLGVASATASVVNPWNAVDNDLDTYAMISRGVAVANRATLSVVFKQQSMSGDELHIVTEIPGNPILSLELIKGYKIQRYLGDQPVGPELDYTSGLLELKLLGLGYGDKHKIVVAPYDEPYDRVKISYGSVVGVLGDFTKIYDVSLTPNINIPEGPIELCVGENLVLNPVNACTIYEIYTTETGLDKWQTVGEFQFEMPIGLTGGIHILYVQAIRNGCTIGERQDIKVIVNDTPMLEEVLIDGTESIFETNITASAGDTLSVKPMVDWGNSAVRNVVWEMENPKVFGEWIAIPFAQEETDGTIKFTIPSFGEVTLPDGSVVDIRNKEIQIRLSLESNKGCKAIEEGMLLKIDGSSKLINNPNITNKLRN</sequence>
<protein>
    <recommendedName>
        <fullName evidence="1">DUF11 domain-containing protein</fullName>
    </recommendedName>
</protein>
<feature type="domain" description="DUF11" evidence="1">
    <location>
        <begin position="1114"/>
        <end position="1213"/>
    </location>
</feature>
<name>A0A918MMH7_9FLAO</name>
<dbReference type="Pfam" id="PF01345">
    <property type="entry name" value="DUF11"/>
    <property type="match status" value="2"/>
</dbReference>
<organism evidence="2 3">
    <name type="scientific">Arenibacter certesii</name>
    <dbReference type="NCBI Taxonomy" id="228955"/>
    <lineage>
        <taxon>Bacteria</taxon>
        <taxon>Pseudomonadati</taxon>
        <taxon>Bacteroidota</taxon>
        <taxon>Flavobacteriia</taxon>
        <taxon>Flavobacteriales</taxon>
        <taxon>Flavobacteriaceae</taxon>
        <taxon>Arenibacter</taxon>
    </lineage>
</organism>
<gene>
    <name evidence="2" type="ORF">GCM10007383_21680</name>
</gene>
<dbReference type="Proteomes" id="UP000634668">
    <property type="component" value="Unassembled WGS sequence"/>
</dbReference>
<evidence type="ECO:0000313" key="2">
    <source>
        <dbReference type="EMBL" id="GGW36392.1"/>
    </source>
</evidence>
<dbReference type="InterPro" id="IPR051172">
    <property type="entry name" value="Chlamydia_OmcB"/>
</dbReference>
<feature type="domain" description="DUF11" evidence="1">
    <location>
        <begin position="1261"/>
        <end position="1366"/>
    </location>
</feature>
<accession>A0A918MMH7</accession>
<dbReference type="InterPro" id="IPR047589">
    <property type="entry name" value="DUF11_rpt"/>
</dbReference>
<keyword evidence="3" id="KW-1185">Reference proteome</keyword>